<protein>
    <recommendedName>
        <fullName evidence="2">Fido domain-containing protein</fullName>
    </recommendedName>
</protein>
<dbReference type="Proteomes" id="UP000182860">
    <property type="component" value="Unassembled WGS sequence"/>
</dbReference>
<name>A0A1J4T7P5_9BACT</name>
<comment type="caution">
    <text evidence="3">The sequence shown here is derived from an EMBL/GenBank/DDBJ whole genome shotgun (WGS) entry which is preliminary data.</text>
</comment>
<dbReference type="PANTHER" id="PTHR35810:SF1">
    <property type="entry name" value="CYTOPLASMIC PROTEIN"/>
    <property type="match status" value="1"/>
</dbReference>
<dbReference type="Pfam" id="PF02661">
    <property type="entry name" value="Fic"/>
    <property type="match status" value="1"/>
</dbReference>
<organism evidence="3 4">
    <name type="scientific">Candidatus Falkowbacteria bacterium CG1_02_41_21</name>
    <dbReference type="NCBI Taxonomy" id="1805147"/>
    <lineage>
        <taxon>Bacteria</taxon>
        <taxon>Candidatus Falkowiibacteriota</taxon>
    </lineage>
</organism>
<sequence length="338" mass="38894">MKNKSSENLITTGEIAIYKAKDGRPDLTVKMEKETIWLTQAQIAVLFGIKRPAITKHLNNIFKDGELDRNSVCSISEHTAPDGKIYKTAFYNLDAIISVGYRVNSKWATQFRIWATNVLRNHIVKGYTINEQRLKENKELKLGELQKTINFLQRVINNWQLKLIEAQGLLKVISDYANSWIILQKYDEHQLQVIKQGKIINNLNYDFSKNEINELKNKLIKEKQAADIFGRERENSLEGIIKNLEQTFAGKNLYPTIKERAAHLLYFIIKDHPFVDGNKRIGSFLFILFLVKNNYLYNKKGEKKINDGALASLALLIAESDPKEKEVMVALITNLLIN</sequence>
<dbReference type="AlphaFoldDB" id="A0A1J4T7P5"/>
<keyword evidence="1" id="KW-0175">Coiled coil</keyword>
<reference evidence="3 4" key="1">
    <citation type="journal article" date="2016" name="Environ. Microbiol.">
        <title>Genomic resolution of a cold subsurface aquifer community provides metabolic insights for novel microbes adapted to high CO concentrations.</title>
        <authorList>
            <person name="Probst A.J."/>
            <person name="Castelle C.J."/>
            <person name="Singh A."/>
            <person name="Brown C.T."/>
            <person name="Anantharaman K."/>
            <person name="Sharon I."/>
            <person name="Hug L.A."/>
            <person name="Burstein D."/>
            <person name="Emerson J.B."/>
            <person name="Thomas B.C."/>
            <person name="Banfield J.F."/>
        </authorList>
    </citation>
    <scope>NUCLEOTIDE SEQUENCE [LARGE SCALE GENOMIC DNA]</scope>
    <source>
        <strain evidence="3">CG1_02_41_21</strain>
    </source>
</reference>
<dbReference type="Pfam" id="PF13310">
    <property type="entry name" value="Virulence_RhuM"/>
    <property type="match status" value="1"/>
</dbReference>
<feature type="domain" description="Fido" evidence="2">
    <location>
        <begin position="207"/>
        <end position="338"/>
    </location>
</feature>
<dbReference type="InterPro" id="IPR003812">
    <property type="entry name" value="Fido"/>
</dbReference>
<dbReference type="PANTHER" id="PTHR35810">
    <property type="entry name" value="CYTOPLASMIC PROTEIN-RELATED"/>
    <property type="match status" value="1"/>
</dbReference>
<dbReference type="NCBIfam" id="TIGR01550">
    <property type="entry name" value="DOC_P1"/>
    <property type="match status" value="1"/>
</dbReference>
<dbReference type="InterPro" id="IPR036597">
    <property type="entry name" value="Fido-like_dom_sf"/>
</dbReference>
<feature type="coiled-coil region" evidence="1">
    <location>
        <begin position="135"/>
        <end position="162"/>
    </location>
</feature>
<dbReference type="EMBL" id="MNUV01000041">
    <property type="protein sequence ID" value="OIO07385.1"/>
    <property type="molecule type" value="Genomic_DNA"/>
</dbReference>
<gene>
    <name evidence="3" type="ORF">AUJ35_02200</name>
</gene>
<proteinExistence type="predicted"/>
<dbReference type="SUPFAM" id="SSF140931">
    <property type="entry name" value="Fic-like"/>
    <property type="match status" value="1"/>
</dbReference>
<dbReference type="PROSITE" id="PS51459">
    <property type="entry name" value="FIDO"/>
    <property type="match status" value="1"/>
</dbReference>
<dbReference type="InterPro" id="IPR053737">
    <property type="entry name" value="Type_II_TA_Toxin"/>
</dbReference>
<evidence type="ECO:0000313" key="4">
    <source>
        <dbReference type="Proteomes" id="UP000182860"/>
    </source>
</evidence>
<evidence type="ECO:0000313" key="3">
    <source>
        <dbReference type="EMBL" id="OIO07385.1"/>
    </source>
</evidence>
<dbReference type="InterPro" id="IPR011204">
    <property type="entry name" value="Virulence_RhuM-like"/>
</dbReference>
<accession>A0A1J4T7P5</accession>
<evidence type="ECO:0000259" key="2">
    <source>
        <dbReference type="PROSITE" id="PS51459"/>
    </source>
</evidence>
<dbReference type="GO" id="GO:0016301">
    <property type="term" value="F:kinase activity"/>
    <property type="evidence" value="ECO:0007669"/>
    <property type="project" value="InterPro"/>
</dbReference>
<dbReference type="InterPro" id="IPR006440">
    <property type="entry name" value="Doc"/>
</dbReference>
<evidence type="ECO:0000256" key="1">
    <source>
        <dbReference type="SAM" id="Coils"/>
    </source>
</evidence>
<dbReference type="Gene3D" id="1.20.120.1870">
    <property type="entry name" value="Fic/DOC protein, Fido domain"/>
    <property type="match status" value="1"/>
</dbReference>